<evidence type="ECO:0000256" key="1">
    <source>
        <dbReference type="ARBA" id="ARBA00004401"/>
    </source>
</evidence>
<gene>
    <name evidence="10" type="ORF">A6M21_10500</name>
</gene>
<keyword evidence="6 9" id="KW-0472">Membrane</keyword>
<keyword evidence="2" id="KW-1003">Cell membrane</keyword>
<reference evidence="10 11" key="1">
    <citation type="submission" date="2016-04" db="EMBL/GenBank/DDBJ databases">
        <authorList>
            <person name="Evans L.H."/>
            <person name="Alamgir A."/>
            <person name="Owens N."/>
            <person name="Weber N.D."/>
            <person name="Virtaneva K."/>
            <person name="Barbian K."/>
            <person name="Babar A."/>
            <person name="Rosenke K."/>
        </authorList>
    </citation>
    <scope>NUCLEOTIDE SEQUENCE [LARGE SCALE GENOMIC DNA]</scope>
    <source>
        <strain evidence="10 11">LMa1</strain>
    </source>
</reference>
<feature type="transmembrane region" description="Helical" evidence="9">
    <location>
        <begin position="35"/>
        <end position="56"/>
    </location>
</feature>
<organism evidence="10 11">
    <name type="scientific">Desulfotomaculum copahuensis</name>
    <dbReference type="NCBI Taxonomy" id="1838280"/>
    <lineage>
        <taxon>Bacteria</taxon>
        <taxon>Bacillati</taxon>
        <taxon>Bacillota</taxon>
        <taxon>Clostridia</taxon>
        <taxon>Eubacteriales</taxon>
        <taxon>Desulfotomaculaceae</taxon>
        <taxon>Desulfotomaculum</taxon>
    </lineage>
</organism>
<dbReference type="AlphaFoldDB" id="A0A1B7LEU5"/>
<dbReference type="InterPro" id="IPR011922">
    <property type="entry name" value="Cell_div_FtsL"/>
</dbReference>
<sequence>MIVAREQPYHQSPPGEKRRPVPDPRPNTLPRRRQLALTGLVLLAFLTGIAVCYLHAQIMTTGCQIVSLQKNLGDLNVETRELSEQVAGLSSLQRIEQVATTRLGMVKPDNKNVVLVQATPQPSGSAAAAPSRTKPAGVVRVPAAKDRNWVLQALAELVGHREGRTRPG</sequence>
<feature type="region of interest" description="Disordered" evidence="8">
    <location>
        <begin position="1"/>
        <end position="28"/>
    </location>
</feature>
<protein>
    <recommendedName>
        <fullName evidence="12">Cell division protein FtsL</fullName>
    </recommendedName>
</protein>
<comment type="subcellular location">
    <subcellularLocation>
        <location evidence="1">Cell membrane</location>
        <topology evidence="1">Single-pass type II membrane protein</topology>
    </subcellularLocation>
</comment>
<dbReference type="Proteomes" id="UP000078532">
    <property type="component" value="Unassembled WGS sequence"/>
</dbReference>
<evidence type="ECO:0000256" key="2">
    <source>
        <dbReference type="ARBA" id="ARBA00022475"/>
    </source>
</evidence>
<comment type="caution">
    <text evidence="10">The sequence shown here is derived from an EMBL/GenBank/DDBJ whole genome shotgun (WGS) entry which is preliminary data.</text>
</comment>
<keyword evidence="4 9" id="KW-0812">Transmembrane</keyword>
<evidence type="ECO:0000313" key="11">
    <source>
        <dbReference type="Proteomes" id="UP000078532"/>
    </source>
</evidence>
<name>A0A1B7LEU5_9FIRM</name>
<dbReference type="OrthoDB" id="2082132at2"/>
<proteinExistence type="predicted"/>
<accession>A0A1B7LEU5</accession>
<dbReference type="STRING" id="1838280.A6M21_10500"/>
<dbReference type="Pfam" id="PF04999">
    <property type="entry name" value="FtsL"/>
    <property type="match status" value="1"/>
</dbReference>
<evidence type="ECO:0000256" key="4">
    <source>
        <dbReference type="ARBA" id="ARBA00022692"/>
    </source>
</evidence>
<evidence type="ECO:0000313" key="10">
    <source>
        <dbReference type="EMBL" id="OAT81815.1"/>
    </source>
</evidence>
<keyword evidence="3" id="KW-0132">Cell division</keyword>
<keyword evidence="7" id="KW-0131">Cell cycle</keyword>
<dbReference type="RefSeq" id="WP_066668330.1">
    <property type="nucleotide sequence ID" value="NZ_LYVF01000158.1"/>
</dbReference>
<evidence type="ECO:0000256" key="9">
    <source>
        <dbReference type="SAM" id="Phobius"/>
    </source>
</evidence>
<keyword evidence="11" id="KW-1185">Reference proteome</keyword>
<evidence type="ECO:0000256" key="6">
    <source>
        <dbReference type="ARBA" id="ARBA00023136"/>
    </source>
</evidence>
<evidence type="ECO:0000256" key="7">
    <source>
        <dbReference type="ARBA" id="ARBA00023306"/>
    </source>
</evidence>
<keyword evidence="5 9" id="KW-1133">Transmembrane helix</keyword>
<evidence type="ECO:0008006" key="12">
    <source>
        <dbReference type="Google" id="ProtNLM"/>
    </source>
</evidence>
<dbReference type="GO" id="GO:0051301">
    <property type="term" value="P:cell division"/>
    <property type="evidence" value="ECO:0007669"/>
    <property type="project" value="UniProtKB-KW"/>
</dbReference>
<evidence type="ECO:0000256" key="3">
    <source>
        <dbReference type="ARBA" id="ARBA00022618"/>
    </source>
</evidence>
<evidence type="ECO:0000256" key="5">
    <source>
        <dbReference type="ARBA" id="ARBA00022989"/>
    </source>
</evidence>
<evidence type="ECO:0000256" key="8">
    <source>
        <dbReference type="SAM" id="MobiDB-lite"/>
    </source>
</evidence>
<dbReference type="GO" id="GO:0005886">
    <property type="term" value="C:plasma membrane"/>
    <property type="evidence" value="ECO:0007669"/>
    <property type="project" value="UniProtKB-SubCell"/>
</dbReference>
<dbReference type="EMBL" id="LYVF01000158">
    <property type="protein sequence ID" value="OAT81815.1"/>
    <property type="molecule type" value="Genomic_DNA"/>
</dbReference>